<name>X1CW21_9ZZZZ</name>
<organism evidence="1">
    <name type="scientific">marine sediment metagenome</name>
    <dbReference type="NCBI Taxonomy" id="412755"/>
    <lineage>
        <taxon>unclassified sequences</taxon>
        <taxon>metagenomes</taxon>
        <taxon>ecological metagenomes</taxon>
    </lineage>
</organism>
<reference evidence="1" key="1">
    <citation type="journal article" date="2014" name="Front. Microbiol.">
        <title>High frequency of phylogenetically diverse reductive dehalogenase-homologous genes in deep subseafloor sedimentary metagenomes.</title>
        <authorList>
            <person name="Kawai M."/>
            <person name="Futagami T."/>
            <person name="Toyoda A."/>
            <person name="Takaki Y."/>
            <person name="Nishi S."/>
            <person name="Hori S."/>
            <person name="Arai W."/>
            <person name="Tsubouchi T."/>
            <person name="Morono Y."/>
            <person name="Uchiyama I."/>
            <person name="Ito T."/>
            <person name="Fujiyama A."/>
            <person name="Inagaki F."/>
            <person name="Takami H."/>
        </authorList>
    </citation>
    <scope>NUCLEOTIDE SEQUENCE</scope>
    <source>
        <strain evidence="1">Expedition CK06-06</strain>
    </source>
</reference>
<dbReference type="AlphaFoldDB" id="X1CW21"/>
<dbReference type="EMBL" id="BART01027775">
    <property type="protein sequence ID" value="GAG97152.1"/>
    <property type="molecule type" value="Genomic_DNA"/>
</dbReference>
<gene>
    <name evidence="1" type="ORF">S01H4_49153</name>
</gene>
<proteinExistence type="predicted"/>
<feature type="non-terminal residue" evidence="1">
    <location>
        <position position="1"/>
    </location>
</feature>
<comment type="caution">
    <text evidence="1">The sequence shown here is derived from an EMBL/GenBank/DDBJ whole genome shotgun (WGS) entry which is preliminary data.</text>
</comment>
<protein>
    <submittedName>
        <fullName evidence="1">Uncharacterized protein</fullName>
    </submittedName>
</protein>
<accession>X1CW21</accession>
<evidence type="ECO:0000313" key="1">
    <source>
        <dbReference type="EMBL" id="GAG97152.1"/>
    </source>
</evidence>
<sequence>YFATIKEIGPGNFGCLDLPREGSSSGGANDYYDNILLGYNKYLAIEEIIETKPGKMPEKTAEKVSDRINKPIGDGKDGFSNIVYEYPSIKNDTEVVYIPIISVEEIHGKTKVTIKGFAIFVITDWGKDGKKAYVKGQFIEKAITRSDGSIGAVEDLGLRVIRLIK</sequence>